<feature type="transmembrane region" description="Helical" evidence="1">
    <location>
        <begin position="12"/>
        <end position="33"/>
    </location>
</feature>
<name>A0A7X6R5Y2_9NOCA</name>
<dbReference type="EMBL" id="JAAXOS010000015">
    <property type="protein sequence ID" value="NKY29978.1"/>
    <property type="molecule type" value="Genomic_DNA"/>
</dbReference>
<accession>A0A7X6R5Y2</accession>
<evidence type="ECO:0000256" key="1">
    <source>
        <dbReference type="SAM" id="Phobius"/>
    </source>
</evidence>
<feature type="transmembrane region" description="Helical" evidence="1">
    <location>
        <begin position="87"/>
        <end position="108"/>
    </location>
</feature>
<reference evidence="2 3" key="1">
    <citation type="submission" date="2020-04" db="EMBL/GenBank/DDBJ databases">
        <title>MicrobeNet Type strains.</title>
        <authorList>
            <person name="Nicholson A.C."/>
        </authorList>
    </citation>
    <scope>NUCLEOTIDE SEQUENCE [LARGE SCALE GENOMIC DNA]</scope>
    <source>
        <strain evidence="2 3">DSM 44956</strain>
    </source>
</reference>
<dbReference type="Proteomes" id="UP000540698">
    <property type="component" value="Unassembled WGS sequence"/>
</dbReference>
<evidence type="ECO:0008006" key="4">
    <source>
        <dbReference type="Google" id="ProtNLM"/>
    </source>
</evidence>
<protein>
    <recommendedName>
        <fullName evidence="4">DUF1772 domain-containing protein</fullName>
    </recommendedName>
</protein>
<keyword evidence="1" id="KW-0472">Membrane</keyword>
<comment type="caution">
    <text evidence="2">The sequence shown here is derived from an EMBL/GenBank/DDBJ whole genome shotgun (WGS) entry which is preliminary data.</text>
</comment>
<evidence type="ECO:0000313" key="3">
    <source>
        <dbReference type="Proteomes" id="UP000540698"/>
    </source>
</evidence>
<sequence length="167" mass="18055">MKSVTVPLTVISGYAVVACFAFATTVAETLFLYPNIFRDVPESLELTEQFMSTVAVGDVMRPLGAVLTLCALLACAVSLAYRIGRRWLGFSLAALLSGQFLLSIRYLWPRASILFDDRSEHTLAEIERAATEFQTGQAVRIAAAAVTALCAVLAALACHRARVLATR</sequence>
<dbReference type="RefSeq" id="WP_062970896.1">
    <property type="nucleotide sequence ID" value="NZ_JAAXOS010000015.1"/>
</dbReference>
<proteinExistence type="predicted"/>
<feature type="transmembrane region" description="Helical" evidence="1">
    <location>
        <begin position="59"/>
        <end position="80"/>
    </location>
</feature>
<keyword evidence="1" id="KW-1133">Transmembrane helix</keyword>
<dbReference type="PROSITE" id="PS51257">
    <property type="entry name" value="PROKAR_LIPOPROTEIN"/>
    <property type="match status" value="1"/>
</dbReference>
<dbReference type="AlphaFoldDB" id="A0A7X6R5Y2"/>
<keyword evidence="1" id="KW-0812">Transmembrane</keyword>
<gene>
    <name evidence="2" type="ORF">HGB38_27760</name>
</gene>
<keyword evidence="3" id="KW-1185">Reference proteome</keyword>
<evidence type="ECO:0000313" key="2">
    <source>
        <dbReference type="EMBL" id="NKY29978.1"/>
    </source>
</evidence>
<feature type="transmembrane region" description="Helical" evidence="1">
    <location>
        <begin position="138"/>
        <end position="158"/>
    </location>
</feature>
<organism evidence="2 3">
    <name type="scientific">Nocardia gamkensis</name>
    <dbReference type="NCBI Taxonomy" id="352869"/>
    <lineage>
        <taxon>Bacteria</taxon>
        <taxon>Bacillati</taxon>
        <taxon>Actinomycetota</taxon>
        <taxon>Actinomycetes</taxon>
        <taxon>Mycobacteriales</taxon>
        <taxon>Nocardiaceae</taxon>
        <taxon>Nocardia</taxon>
    </lineage>
</organism>